<dbReference type="Gene3D" id="3.40.50.1820">
    <property type="entry name" value="alpha/beta hydrolase"/>
    <property type="match status" value="1"/>
</dbReference>
<dbReference type="Proteomes" id="UP000253606">
    <property type="component" value="Chromosome"/>
</dbReference>
<evidence type="ECO:0000313" key="4">
    <source>
        <dbReference type="Proteomes" id="UP000253606"/>
    </source>
</evidence>
<feature type="domain" description="AB hydrolase-1" evidence="2">
    <location>
        <begin position="22"/>
        <end position="248"/>
    </location>
</feature>
<name>A0A2Z5G3E6_9BACT</name>
<dbReference type="KEGG" id="abas:ACPOL_4353"/>
<sequence>MKVTIGNVSLAVEERGTGNVSLVFLHYWGGTHRTWNKVAAELQSTYRIVTYDMRGWGESSAADDGYSISALAAESAALIEHLGLSKYVLIGHSMGGKVAQLVASRRPQGLIGLILVAPATPTPSHLPEAAKEQQIHAYDNRETVLQTLAFLSARIPDPDTVEQIVQDSLSGTPEAKLAWPTSAMLEDISSEVSKITVPTLVLAAELDRLDSIEQHRREVVARISVARLEVIPHSGHLLPIDEPMQTARAIDSFIGQLHV</sequence>
<accession>A0A2Z5G3E6</accession>
<dbReference type="AlphaFoldDB" id="A0A2Z5G3E6"/>
<proteinExistence type="predicted"/>
<reference evidence="3 4" key="1">
    <citation type="journal article" date="2018" name="Front. Microbiol.">
        <title>Hydrolytic Capabilities as a Key to Environmental Success: Chitinolytic and Cellulolytic Acidobacteria From Acidic Sub-arctic Soils and Boreal Peatlands.</title>
        <authorList>
            <person name="Belova S.E."/>
            <person name="Ravin N.V."/>
            <person name="Pankratov T.A."/>
            <person name="Rakitin A.L."/>
            <person name="Ivanova A.A."/>
            <person name="Beletsky A.V."/>
            <person name="Mardanov A.V."/>
            <person name="Sinninghe Damste J.S."/>
            <person name="Dedysh S.N."/>
        </authorList>
    </citation>
    <scope>NUCLEOTIDE SEQUENCE [LARGE SCALE GENOMIC DNA]</scope>
    <source>
        <strain evidence="3 4">SBC82</strain>
    </source>
</reference>
<evidence type="ECO:0000256" key="1">
    <source>
        <dbReference type="ARBA" id="ARBA00022801"/>
    </source>
</evidence>
<dbReference type="OrthoDB" id="9775557at2"/>
<dbReference type="InterPro" id="IPR029058">
    <property type="entry name" value="AB_hydrolase_fold"/>
</dbReference>
<dbReference type="InterPro" id="IPR000073">
    <property type="entry name" value="AB_hydrolase_1"/>
</dbReference>
<evidence type="ECO:0000313" key="3">
    <source>
        <dbReference type="EMBL" id="AXC13628.1"/>
    </source>
</evidence>
<keyword evidence="4" id="KW-1185">Reference proteome</keyword>
<dbReference type="PANTHER" id="PTHR43798:SF31">
    <property type="entry name" value="AB HYDROLASE SUPERFAMILY PROTEIN YCLE"/>
    <property type="match status" value="1"/>
</dbReference>
<protein>
    <submittedName>
        <fullName evidence="3">Putative hydrolase</fullName>
    </submittedName>
</protein>
<evidence type="ECO:0000259" key="2">
    <source>
        <dbReference type="Pfam" id="PF12697"/>
    </source>
</evidence>
<keyword evidence="1 3" id="KW-0378">Hydrolase</keyword>
<dbReference type="Pfam" id="PF12697">
    <property type="entry name" value="Abhydrolase_6"/>
    <property type="match status" value="1"/>
</dbReference>
<organism evidence="3 4">
    <name type="scientific">Acidisarcina polymorpha</name>
    <dbReference type="NCBI Taxonomy" id="2211140"/>
    <lineage>
        <taxon>Bacteria</taxon>
        <taxon>Pseudomonadati</taxon>
        <taxon>Acidobacteriota</taxon>
        <taxon>Terriglobia</taxon>
        <taxon>Terriglobales</taxon>
        <taxon>Acidobacteriaceae</taxon>
        <taxon>Acidisarcina</taxon>
    </lineage>
</organism>
<dbReference type="EMBL" id="CP030840">
    <property type="protein sequence ID" value="AXC13628.1"/>
    <property type="molecule type" value="Genomic_DNA"/>
</dbReference>
<dbReference type="SUPFAM" id="SSF53474">
    <property type="entry name" value="alpha/beta-Hydrolases"/>
    <property type="match status" value="1"/>
</dbReference>
<dbReference type="GO" id="GO:0016787">
    <property type="term" value="F:hydrolase activity"/>
    <property type="evidence" value="ECO:0007669"/>
    <property type="project" value="UniProtKB-KW"/>
</dbReference>
<dbReference type="PANTHER" id="PTHR43798">
    <property type="entry name" value="MONOACYLGLYCEROL LIPASE"/>
    <property type="match status" value="1"/>
</dbReference>
<gene>
    <name evidence="3" type="ORF">ACPOL_4353</name>
</gene>
<dbReference type="InterPro" id="IPR050266">
    <property type="entry name" value="AB_hydrolase_sf"/>
</dbReference>
<dbReference type="PRINTS" id="PR00111">
    <property type="entry name" value="ABHYDROLASE"/>
</dbReference>
<dbReference type="RefSeq" id="WP_114208568.1">
    <property type="nucleotide sequence ID" value="NZ_CP030840.1"/>
</dbReference>
<dbReference type="GO" id="GO:0016020">
    <property type="term" value="C:membrane"/>
    <property type="evidence" value="ECO:0007669"/>
    <property type="project" value="TreeGrafter"/>
</dbReference>